<name>A0ABY7C0N3_9HYPH</name>
<protein>
    <submittedName>
        <fullName evidence="2">Chemotaxis protein CheW</fullName>
    </submittedName>
</protein>
<dbReference type="SMART" id="SM00260">
    <property type="entry name" value="CheW"/>
    <property type="match status" value="1"/>
</dbReference>
<evidence type="ECO:0000313" key="2">
    <source>
        <dbReference type="EMBL" id="WAP69414.1"/>
    </source>
</evidence>
<dbReference type="Gene3D" id="2.30.30.40">
    <property type="entry name" value="SH3 Domains"/>
    <property type="match status" value="1"/>
</dbReference>
<evidence type="ECO:0000259" key="1">
    <source>
        <dbReference type="PROSITE" id="PS50851"/>
    </source>
</evidence>
<dbReference type="SUPFAM" id="SSF50341">
    <property type="entry name" value="CheW-like"/>
    <property type="match status" value="1"/>
</dbReference>
<gene>
    <name evidence="2" type="ORF">OH818_03815</name>
</gene>
<proteinExistence type="predicted"/>
<dbReference type="InterPro" id="IPR036061">
    <property type="entry name" value="CheW-like_dom_sf"/>
</dbReference>
<accession>A0ABY7C0N3</accession>
<reference evidence="2" key="1">
    <citation type="submission" date="2022-12" db="EMBL/GenBank/DDBJ databases">
        <title>Jiella pelagia sp. nov., isolated from phosphonate enriched culture of Northwest Pacific surface seawater.</title>
        <authorList>
            <person name="Shin D.Y."/>
            <person name="Hwang C.Y."/>
        </authorList>
    </citation>
    <scope>NUCLEOTIDE SEQUENCE</scope>
    <source>
        <strain evidence="2">HL-NP1</strain>
    </source>
</reference>
<sequence>MLGQTFDTIHTDLGDAAIEIIAFEIGGQQFCVRTTAVREIRGWSKSTPLPGSPHEIMGMMNLRGSIIPIVNMASKLGMMPSEPDARSAVIVAEVQNAVIGLLVDRVADILTVEAKMVQPTPEMRGSFTGGYVTGVLATGQGMICFLDLDRMFAGFTIEEEAAA</sequence>
<dbReference type="EMBL" id="CP114029">
    <property type="protein sequence ID" value="WAP69414.1"/>
    <property type="molecule type" value="Genomic_DNA"/>
</dbReference>
<dbReference type="PROSITE" id="PS50851">
    <property type="entry name" value="CHEW"/>
    <property type="match status" value="1"/>
</dbReference>
<dbReference type="RefSeq" id="WP_268881853.1">
    <property type="nucleotide sequence ID" value="NZ_CP114029.1"/>
</dbReference>
<evidence type="ECO:0000313" key="3">
    <source>
        <dbReference type="Proteomes" id="UP001164020"/>
    </source>
</evidence>
<dbReference type="PANTHER" id="PTHR22617:SF23">
    <property type="entry name" value="CHEMOTAXIS PROTEIN CHEW"/>
    <property type="match status" value="1"/>
</dbReference>
<dbReference type="Gene3D" id="2.40.50.180">
    <property type="entry name" value="CheA-289, Domain 4"/>
    <property type="match status" value="1"/>
</dbReference>
<dbReference type="Proteomes" id="UP001164020">
    <property type="component" value="Chromosome"/>
</dbReference>
<dbReference type="InterPro" id="IPR039315">
    <property type="entry name" value="CheW"/>
</dbReference>
<dbReference type="PANTHER" id="PTHR22617">
    <property type="entry name" value="CHEMOTAXIS SENSOR HISTIDINE KINASE-RELATED"/>
    <property type="match status" value="1"/>
</dbReference>
<keyword evidence="3" id="KW-1185">Reference proteome</keyword>
<dbReference type="CDD" id="cd00732">
    <property type="entry name" value="CheW"/>
    <property type="match status" value="1"/>
</dbReference>
<dbReference type="InterPro" id="IPR002545">
    <property type="entry name" value="CheW-lke_dom"/>
</dbReference>
<feature type="domain" description="CheW-like" evidence="1">
    <location>
        <begin position="17"/>
        <end position="157"/>
    </location>
</feature>
<organism evidence="2 3">
    <name type="scientific">Jiella pelagia</name>
    <dbReference type="NCBI Taxonomy" id="2986949"/>
    <lineage>
        <taxon>Bacteria</taxon>
        <taxon>Pseudomonadati</taxon>
        <taxon>Pseudomonadota</taxon>
        <taxon>Alphaproteobacteria</taxon>
        <taxon>Hyphomicrobiales</taxon>
        <taxon>Aurantimonadaceae</taxon>
        <taxon>Jiella</taxon>
    </lineage>
</organism>
<dbReference type="Pfam" id="PF01584">
    <property type="entry name" value="CheW"/>
    <property type="match status" value="1"/>
</dbReference>